<sequence>ILSYTSLVCGGLMSANKHTGEKSRPGQEASETSQSPAWSPPTRHHSTCAPIVKEKIGEFIEITVHSLMEGVEEVKILVSPNCKVSELKINVSEATDVLPEKMLLLYNHVELKNDNVPISTYGIMEDCEITMSLRMSTGSRTTRSSNAVLYVPPSFPEGSVNDLRNKIKSMTSIRQRTSKVSRVLRKITTQNNKKHSEWSAEKQREHEVTRKKMKSLLKRQRKRILSDDSTGSQGSVISRSASTTRGSSCEVMASDESNRRPRTNKNSERSLKQMEDESRTTVTVIELQTFFEPPETILELEQKKQSMCLPPSNEKELQDVKAQREEFLKTVCQVCLTKLKPSEQQMRCACQYVFCKKHRRPDRHLCLIDHKQRGRFKLHAENPKIDDKRRRKLKI</sequence>
<feature type="region of interest" description="Disordered" evidence="1">
    <location>
        <begin position="189"/>
        <end position="277"/>
    </location>
</feature>
<dbReference type="SUPFAM" id="SSF118310">
    <property type="entry name" value="AN1-like Zinc finger"/>
    <property type="match status" value="1"/>
</dbReference>
<dbReference type="OMA" id="HTCVIDY"/>
<protein>
    <submittedName>
        <fullName evidence="4">Ubiquitin-like domain-containing protein</fullName>
    </submittedName>
</protein>
<dbReference type="Gene3D" id="3.10.20.90">
    <property type="entry name" value="Phosphatidylinositol 3-kinase Catalytic Subunit, Chain A, domain 1"/>
    <property type="match status" value="1"/>
</dbReference>
<dbReference type="Proteomes" id="UP000025227">
    <property type="component" value="Unplaced"/>
</dbReference>
<accession>A0A7I4YK46</accession>
<dbReference type="OrthoDB" id="428577at2759"/>
<dbReference type="InterPro" id="IPR035896">
    <property type="entry name" value="AN1-like_Znf"/>
</dbReference>
<evidence type="ECO:0000256" key="1">
    <source>
        <dbReference type="SAM" id="MobiDB-lite"/>
    </source>
</evidence>
<name>A0A7I4YK46_HAECO</name>
<dbReference type="Gene3D" id="4.10.1110.10">
    <property type="entry name" value="AN1-like Zinc finger"/>
    <property type="match status" value="1"/>
</dbReference>
<feature type="compositionally biased region" description="Basic and acidic residues" evidence="1">
    <location>
        <begin position="265"/>
        <end position="277"/>
    </location>
</feature>
<feature type="region of interest" description="Disordered" evidence="1">
    <location>
        <begin position="15"/>
        <end position="45"/>
    </location>
</feature>
<feature type="compositionally biased region" description="Basic and acidic residues" evidence="1">
    <location>
        <begin position="194"/>
        <end position="210"/>
    </location>
</feature>
<feature type="domain" description="Ubiquitin-like" evidence="2">
    <location>
        <begin position="60"/>
        <end position="138"/>
    </location>
</feature>
<keyword evidence="3" id="KW-1185">Reference proteome</keyword>
<dbReference type="CDD" id="cd17039">
    <property type="entry name" value="Ubl_ubiquitin_like"/>
    <property type="match status" value="1"/>
</dbReference>
<dbReference type="SMART" id="SM00213">
    <property type="entry name" value="UBQ"/>
    <property type="match status" value="1"/>
</dbReference>
<evidence type="ECO:0000313" key="3">
    <source>
        <dbReference type="Proteomes" id="UP000025227"/>
    </source>
</evidence>
<dbReference type="PROSITE" id="PS50053">
    <property type="entry name" value="UBIQUITIN_2"/>
    <property type="match status" value="1"/>
</dbReference>
<dbReference type="SUPFAM" id="SSF54236">
    <property type="entry name" value="Ubiquitin-like"/>
    <property type="match status" value="1"/>
</dbReference>
<organism evidence="3 4">
    <name type="scientific">Haemonchus contortus</name>
    <name type="common">Barber pole worm</name>
    <dbReference type="NCBI Taxonomy" id="6289"/>
    <lineage>
        <taxon>Eukaryota</taxon>
        <taxon>Metazoa</taxon>
        <taxon>Ecdysozoa</taxon>
        <taxon>Nematoda</taxon>
        <taxon>Chromadorea</taxon>
        <taxon>Rhabditida</taxon>
        <taxon>Rhabditina</taxon>
        <taxon>Rhabditomorpha</taxon>
        <taxon>Strongyloidea</taxon>
        <taxon>Trichostrongylidae</taxon>
        <taxon>Haemonchus</taxon>
    </lineage>
</organism>
<evidence type="ECO:0000259" key="2">
    <source>
        <dbReference type="PROSITE" id="PS50053"/>
    </source>
</evidence>
<proteinExistence type="predicted"/>
<dbReference type="InterPro" id="IPR029071">
    <property type="entry name" value="Ubiquitin-like_domsf"/>
</dbReference>
<evidence type="ECO:0000313" key="4">
    <source>
        <dbReference type="WBParaSite" id="HCON_00107030-00001"/>
    </source>
</evidence>
<reference evidence="4" key="1">
    <citation type="submission" date="2020-12" db="UniProtKB">
        <authorList>
            <consortium name="WormBaseParasite"/>
        </authorList>
    </citation>
    <scope>IDENTIFICATION</scope>
    <source>
        <strain evidence="4">MHco3</strain>
    </source>
</reference>
<dbReference type="Pfam" id="PF00240">
    <property type="entry name" value="ubiquitin"/>
    <property type="match status" value="1"/>
</dbReference>
<dbReference type="InterPro" id="IPR000626">
    <property type="entry name" value="Ubiquitin-like_dom"/>
</dbReference>
<dbReference type="AlphaFoldDB" id="A0A7I4YK46"/>
<feature type="compositionally biased region" description="Polar residues" evidence="1">
    <location>
        <begin position="227"/>
        <end position="247"/>
    </location>
</feature>
<dbReference type="WBParaSite" id="HCON_00107030-00001">
    <property type="protein sequence ID" value="HCON_00107030-00001"/>
    <property type="gene ID" value="HCON_00107030"/>
</dbReference>
<feature type="compositionally biased region" description="Basic residues" evidence="1">
    <location>
        <begin position="211"/>
        <end position="223"/>
    </location>
</feature>